<organism evidence="1 2">
    <name type="scientific">Algoriphagus machipongonensis</name>
    <dbReference type="NCBI Taxonomy" id="388413"/>
    <lineage>
        <taxon>Bacteria</taxon>
        <taxon>Pseudomonadati</taxon>
        <taxon>Bacteroidota</taxon>
        <taxon>Cytophagia</taxon>
        <taxon>Cytophagales</taxon>
        <taxon>Cyclobacteriaceae</taxon>
        <taxon>Algoriphagus</taxon>
    </lineage>
</organism>
<accession>A3HYN3</accession>
<dbReference type="HOGENOM" id="CLU_276909_0_0_10"/>
<dbReference type="eggNOG" id="COG3291">
    <property type="taxonomic scope" value="Bacteria"/>
</dbReference>
<dbReference type="Proteomes" id="UP000003919">
    <property type="component" value="Unassembled WGS sequence"/>
</dbReference>
<dbReference type="EMBL" id="AAXU02000001">
    <property type="protein sequence ID" value="EAZ80369.2"/>
    <property type="molecule type" value="Genomic_DNA"/>
</dbReference>
<dbReference type="STRING" id="388413.ALPR1_05585"/>
<protein>
    <submittedName>
        <fullName evidence="1">Uncharacterized protein</fullName>
    </submittedName>
</protein>
<evidence type="ECO:0000313" key="1">
    <source>
        <dbReference type="EMBL" id="EAZ80369.2"/>
    </source>
</evidence>
<sequence>MLISVSTTIAVTNPDFSRKEGAEVHVGEMVDPELIGPDKLCNVYGSIIGDFFGAGDPITDVYSWKILSPSGEILFDRSGGAGFQTISYTFSEIGTHTVELSVKRGASVIFTDTKDVDLIKGPDVVLESNYEICGSTPLDLMAIDPESQNFEDYQFEWTDESGAVIGTDNIVQVTSPGDYFVEFYFEDSSGTQDCITTQPTTVSGVTDYQILQTENQVCPDLQVNFQTDPQVSGTWYYEKVGTGIRTYLTEGSSVNLFPNQNLDGEGDYKIIFTPSPSVSNCLTEKSTDLTYYPQPEFFLVSTIGASGCKVYDGELTIQTTTPLDYVFIEGLGIYSPALAAGDTYTFSGLESGAYSLIGLLGSCTNSIGSVVSLQDPPESLKFEVAEIVGEECTPDGKTIGSITIDFTNGPIDGSYRLINEKGTEVLNDSFLNANFAKIDIPGGRYYFELYGVDDCSLPKSELIEVPGLSQTEFNVPNEITICQSYELTPETNQDLEFSLEYPDGTIEIKAKDEPFTLIEAGTYKLIGSLPTDPLTCPTSKTFEVNLVQPVEFEPKLIQQDCFGNRTYFADINGIDPNTVIFSWYNENDELIGTGQNMFPTSIGEFKLDVQPANSEACPNPLKTFLIEEPILEVDVTLTSTKLCELGPGATINLSTTFFSEVTDIRWRRYDELGGIEELDQFKDQTEITVFEDGVYEAAVFSIIPEIGKDCELGRNSMELDFTLDRVEFNVPASLSICETYEYIPETNQPLEFILTYPDGTSVEKSAGEAFTLDQTGTFSLYGFNPETSSPNCPEIKEFEVFVNQPIPFSPILFSEDCNGEKIYQAQLSGATVADANIFWYDADLTLIGTDEFLTLNTFGTFYLEVQPKGSIPCDLEPILFEVEEPVLSLEASLLAEPLCPDAADAAISLETDFEKVETIEWWFTDISGNQSQLTSERNKPEILATQEGTYEARIFSGVPCLLGMDQVLILRSIDEVRPVTEESYQVCPKYDIAPTIDPGSFAAYEWYHEGNLVSTSQTYKPLLIGEFELIVYSQEGCPYSTTFETIEECELKIVFPTALELGDPEKNFLIYTNYLVDELELWIFNKWGELIFHCKNTDLINEESTCVWDGTVNGENIPNGSYSIRVNYKNYAKEINEEYLGSIMVIE</sequence>
<evidence type="ECO:0000313" key="2">
    <source>
        <dbReference type="Proteomes" id="UP000003919"/>
    </source>
</evidence>
<dbReference type="Pfam" id="PF13585">
    <property type="entry name" value="CHU_C"/>
    <property type="match status" value="1"/>
</dbReference>
<comment type="caution">
    <text evidence="1">The sequence shown here is derived from an EMBL/GenBank/DDBJ whole genome shotgun (WGS) entry which is preliminary data.</text>
</comment>
<dbReference type="AlphaFoldDB" id="A3HYN3"/>
<reference evidence="1 2" key="1">
    <citation type="journal article" date="2011" name="J. Bacteriol.">
        <title>Complete genome sequence of Algoriphagus sp. PR1, bacterial prey of a colony-forming choanoflagellate.</title>
        <authorList>
            <person name="Alegado R.A."/>
            <person name="Ferriera S."/>
            <person name="Nusbaum C."/>
            <person name="Young S.K."/>
            <person name="Zeng Q."/>
            <person name="Imamovic A."/>
            <person name="Fairclough S.R."/>
            <person name="King N."/>
        </authorList>
    </citation>
    <scope>NUCLEOTIDE SEQUENCE [LARGE SCALE GENOMIC DNA]</scope>
    <source>
        <strain evidence="1 2">PR1</strain>
    </source>
</reference>
<name>A3HYN3_9BACT</name>
<gene>
    <name evidence="1" type="ORF">ALPR1_05585</name>
</gene>
<proteinExistence type="predicted"/>
<keyword evidence="2" id="KW-1185">Reference proteome</keyword>